<dbReference type="GO" id="GO:0070936">
    <property type="term" value="P:protein K48-linked ubiquitination"/>
    <property type="evidence" value="ECO:0007669"/>
    <property type="project" value="TreeGrafter"/>
</dbReference>
<dbReference type="OrthoDB" id="10036898at2759"/>
<dbReference type="GO" id="GO:0031146">
    <property type="term" value="P:SCF-dependent proteasomal ubiquitin-dependent protein catabolic process"/>
    <property type="evidence" value="ECO:0007669"/>
    <property type="project" value="InterPro"/>
</dbReference>
<dbReference type="STRING" id="407821.A0A087UK24"/>
<evidence type="ECO:0000313" key="3">
    <source>
        <dbReference type="EMBL" id="KFM77713.1"/>
    </source>
</evidence>
<dbReference type="SUPFAM" id="SSF52047">
    <property type="entry name" value="RNI-like"/>
    <property type="match status" value="1"/>
</dbReference>
<feature type="domain" description="F-box" evidence="2">
    <location>
        <begin position="7"/>
        <end position="44"/>
    </location>
</feature>
<name>A0A087UK24_STEMI</name>
<dbReference type="InterPro" id="IPR032675">
    <property type="entry name" value="LRR_dom_sf"/>
</dbReference>
<dbReference type="PANTHER" id="PTHR14753:SF3">
    <property type="entry name" value="F-BOX ONLY PROTEIN 38"/>
    <property type="match status" value="1"/>
</dbReference>
<accession>A0A087UK24</accession>
<dbReference type="SMART" id="SM00256">
    <property type="entry name" value="FBOX"/>
    <property type="match status" value="1"/>
</dbReference>
<dbReference type="SUPFAM" id="SSF81383">
    <property type="entry name" value="F-box domain"/>
    <property type="match status" value="1"/>
</dbReference>
<feature type="compositionally biased region" description="Polar residues" evidence="1">
    <location>
        <begin position="708"/>
        <end position="726"/>
    </location>
</feature>
<evidence type="ECO:0000313" key="4">
    <source>
        <dbReference type="Proteomes" id="UP000054359"/>
    </source>
</evidence>
<proteinExistence type="predicted"/>
<dbReference type="OMA" id="YMPASIT"/>
<feature type="region of interest" description="Disordered" evidence="1">
    <location>
        <begin position="554"/>
        <end position="625"/>
    </location>
</feature>
<dbReference type="CDD" id="cd22107">
    <property type="entry name" value="F-box_FBXO38"/>
    <property type="match status" value="1"/>
</dbReference>
<dbReference type="Gene3D" id="3.80.10.10">
    <property type="entry name" value="Ribonuclease Inhibitor"/>
    <property type="match status" value="1"/>
</dbReference>
<feature type="compositionally biased region" description="Polar residues" evidence="1">
    <location>
        <begin position="598"/>
        <end position="608"/>
    </location>
</feature>
<evidence type="ECO:0000256" key="1">
    <source>
        <dbReference type="SAM" id="MobiDB-lite"/>
    </source>
</evidence>
<evidence type="ECO:0000259" key="2">
    <source>
        <dbReference type="PROSITE" id="PS50181"/>
    </source>
</evidence>
<feature type="region of interest" description="Disordered" evidence="1">
    <location>
        <begin position="676"/>
        <end position="726"/>
    </location>
</feature>
<dbReference type="Pfam" id="PF00646">
    <property type="entry name" value="F-box"/>
    <property type="match status" value="1"/>
</dbReference>
<sequence>MLQIQDSPNLTDLSHELLCQILKYLPLKEVLALSTLCKKLSAAVGMHLRLCKSIDFCQDKIYGYMPASITDDHMHSLLKKCPHLETVYGLHPLKVERRRLRKRSALTVPGIIEALCLCYNLKAIETCDLKLLEAVMQVLPQLEIIGNFRNRDGVFPPHASQRLKLQPYPRISSLHLIGVEVPELTAMPHLQHLHLQCVRFTKLQPFRAFLAQNLKTFVMKHCMGPSVSLRYLSLIIALSSSPSLSRLELVRVPLPGGLFQRAVEDSYRHNGFVNLKTLVIAGCKGVLESDLGHLMIVASKNLESLFIQPSLTKDSLFVSLSFAQCEFPKLKNLHLGYVDKLNSSGEWSNDVLLTLGLAEVPDTPSSLTDSGMRVISELFPRIRTMSVSNCPHLMAMDQWSPVEGVQAWKELTDLTLQKCHCLQLPSFALFLALLPKIEVVILNDMFREPPKGCSHVGLSAGTGLGMSSAVVSNQDEHIAVQGHQQDFEPQGDEQLLENDEIDRDYVEADNEIRPEPHLMVLPQDFFDEQNNVVHVPVEIRENINDEIIVADDNGNNLNPVQIPASSVNYHDHQVQEETTDDDSETDDDYDDGGDGTVASPSVTQNKASSAFIKQEVEDEDEDDYAPSTKEIMQTVERIKREISEYDYLQPSTSSQNPCCVKIENKKDECKKISEVPGANLNNAKQSKCEKQMNELSEGTARSHHPSSVELNVNSVDSGNHMPSYSE</sequence>
<reference evidence="3 4" key="1">
    <citation type="submission" date="2013-11" db="EMBL/GenBank/DDBJ databases">
        <title>Genome sequencing of Stegodyphus mimosarum.</title>
        <authorList>
            <person name="Bechsgaard J."/>
        </authorList>
    </citation>
    <scope>NUCLEOTIDE SEQUENCE [LARGE SCALE GENOMIC DNA]</scope>
</reference>
<keyword evidence="4" id="KW-1185">Reference proteome</keyword>
<dbReference type="PANTHER" id="PTHR14753">
    <property type="entry name" value="F-BOX ONLY PROTEIN 38"/>
    <property type="match status" value="1"/>
</dbReference>
<dbReference type="GO" id="GO:0005737">
    <property type="term" value="C:cytoplasm"/>
    <property type="evidence" value="ECO:0007669"/>
    <property type="project" value="TreeGrafter"/>
</dbReference>
<feature type="compositionally biased region" description="Polar residues" evidence="1">
    <location>
        <begin position="554"/>
        <end position="568"/>
    </location>
</feature>
<gene>
    <name evidence="3" type="ORF">X975_06419</name>
</gene>
<dbReference type="PROSITE" id="PS50181">
    <property type="entry name" value="FBOX"/>
    <property type="match status" value="1"/>
</dbReference>
<dbReference type="Proteomes" id="UP000054359">
    <property type="component" value="Unassembled WGS sequence"/>
</dbReference>
<feature type="non-terminal residue" evidence="3">
    <location>
        <position position="726"/>
    </location>
</feature>
<organism evidence="3 4">
    <name type="scientific">Stegodyphus mimosarum</name>
    <name type="common">African social velvet spider</name>
    <dbReference type="NCBI Taxonomy" id="407821"/>
    <lineage>
        <taxon>Eukaryota</taxon>
        <taxon>Metazoa</taxon>
        <taxon>Ecdysozoa</taxon>
        <taxon>Arthropoda</taxon>
        <taxon>Chelicerata</taxon>
        <taxon>Arachnida</taxon>
        <taxon>Araneae</taxon>
        <taxon>Araneomorphae</taxon>
        <taxon>Entelegynae</taxon>
        <taxon>Eresoidea</taxon>
        <taxon>Eresidae</taxon>
        <taxon>Stegodyphus</taxon>
    </lineage>
</organism>
<protein>
    <submittedName>
        <fullName evidence="3">F-box only protein 38</fullName>
    </submittedName>
</protein>
<dbReference type="InterPro" id="IPR042354">
    <property type="entry name" value="FBX38"/>
</dbReference>
<dbReference type="InterPro" id="IPR036047">
    <property type="entry name" value="F-box-like_dom_sf"/>
</dbReference>
<dbReference type="AlphaFoldDB" id="A0A087UK24"/>
<dbReference type="InterPro" id="IPR001810">
    <property type="entry name" value="F-box_dom"/>
</dbReference>
<feature type="compositionally biased region" description="Acidic residues" evidence="1">
    <location>
        <begin position="577"/>
        <end position="593"/>
    </location>
</feature>
<dbReference type="GO" id="GO:0005634">
    <property type="term" value="C:nucleus"/>
    <property type="evidence" value="ECO:0007669"/>
    <property type="project" value="TreeGrafter"/>
</dbReference>
<dbReference type="EMBL" id="KK120186">
    <property type="protein sequence ID" value="KFM77713.1"/>
    <property type="molecule type" value="Genomic_DNA"/>
</dbReference>